<dbReference type="KEGG" id="sdyn:Mal52_57540"/>
<dbReference type="AlphaFoldDB" id="A0A517ZXQ8"/>
<organism evidence="3 4">
    <name type="scientific">Symmachiella dynata</name>
    <dbReference type="NCBI Taxonomy" id="2527995"/>
    <lineage>
        <taxon>Bacteria</taxon>
        <taxon>Pseudomonadati</taxon>
        <taxon>Planctomycetota</taxon>
        <taxon>Planctomycetia</taxon>
        <taxon>Planctomycetales</taxon>
        <taxon>Planctomycetaceae</taxon>
        <taxon>Symmachiella</taxon>
    </lineage>
</organism>
<dbReference type="InterPro" id="IPR009197">
    <property type="entry name" value="MlrC"/>
</dbReference>
<dbReference type="InterPro" id="IPR015995">
    <property type="entry name" value="MlrC_N"/>
</dbReference>
<dbReference type="Pfam" id="PF07171">
    <property type="entry name" value="MlrC_C"/>
    <property type="match status" value="1"/>
</dbReference>
<evidence type="ECO:0008006" key="5">
    <source>
        <dbReference type="Google" id="ProtNLM"/>
    </source>
</evidence>
<dbReference type="InterPro" id="IPR010799">
    <property type="entry name" value="MlrC_C"/>
</dbReference>
<feature type="domain" description="Microcystin LR degradation protein MlrC N-terminal" evidence="2">
    <location>
        <begin position="2"/>
        <end position="290"/>
    </location>
</feature>
<dbReference type="EMBL" id="CP036276">
    <property type="protein sequence ID" value="QDU47226.1"/>
    <property type="molecule type" value="Genomic_DNA"/>
</dbReference>
<evidence type="ECO:0000313" key="4">
    <source>
        <dbReference type="Proteomes" id="UP000319383"/>
    </source>
</evidence>
<name>A0A517ZXQ8_9PLAN</name>
<dbReference type="Pfam" id="PF07364">
    <property type="entry name" value="DUF1485"/>
    <property type="match status" value="1"/>
</dbReference>
<sequence length="487" mass="52682">MRVGILGIQHESNTFLPVPTTEEHFRNGALLSGEAIREEYADSHHELGGFFAALDASDIQAVPLFFAWALPSGTITTASAEFLCRQLKDAVAAAGELDGLLVAPHGAAVSEPYADFDGHWLSQLREQVGTEVPIIGTLDLHANLSQQMADACDALIAYRTNPHLDQRQRGEQAGELMIRTLRGEIHPVQVASLPAVLINIERQLTSDSPCREMYAFADEQLDREGVLANSLLLGFPYADVAEMGSAFLVVTDGDRALAQRSVDELGDYLVQHRDDFLPHMVEIDEAVPRALAAATPACLLDMGDNVGGGSPGDSTFLLHALCEAGVGEAFVCIYDPESVVIADATGPGSTVELNIGGKTDDRHGAPYQTTATVVSLHEGKFREDQPRHGGRTHYDMGRTAVVRTAAGPTVMLTTRRMVPFSLAQLTSCEIQPQQYKILVAKGVHAPTAAYAPVCPTLLRVNTPGVTTADMQRLDFQNRRHPLFPFER</sequence>
<evidence type="ECO:0000259" key="2">
    <source>
        <dbReference type="Pfam" id="PF07364"/>
    </source>
</evidence>
<keyword evidence="4" id="KW-1185">Reference proteome</keyword>
<evidence type="ECO:0000313" key="3">
    <source>
        <dbReference type="EMBL" id="QDU47226.1"/>
    </source>
</evidence>
<gene>
    <name evidence="3" type="ORF">Mal52_57540</name>
</gene>
<protein>
    <recommendedName>
        <fullName evidence="5">MlrC</fullName>
    </recommendedName>
</protein>
<evidence type="ECO:0000259" key="1">
    <source>
        <dbReference type="Pfam" id="PF07171"/>
    </source>
</evidence>
<dbReference type="RefSeq" id="WP_145379962.1">
    <property type="nucleotide sequence ID" value="NZ_CP036276.1"/>
</dbReference>
<feature type="domain" description="Microcystin LR degradation protein MlrC C-terminal" evidence="1">
    <location>
        <begin position="299"/>
        <end position="477"/>
    </location>
</feature>
<reference evidence="3 4" key="1">
    <citation type="submission" date="2019-02" db="EMBL/GenBank/DDBJ databases">
        <title>Deep-cultivation of Planctomycetes and their phenomic and genomic characterization uncovers novel biology.</title>
        <authorList>
            <person name="Wiegand S."/>
            <person name="Jogler M."/>
            <person name="Boedeker C."/>
            <person name="Pinto D."/>
            <person name="Vollmers J."/>
            <person name="Rivas-Marin E."/>
            <person name="Kohn T."/>
            <person name="Peeters S.H."/>
            <person name="Heuer A."/>
            <person name="Rast P."/>
            <person name="Oberbeckmann S."/>
            <person name="Bunk B."/>
            <person name="Jeske O."/>
            <person name="Meyerdierks A."/>
            <person name="Storesund J.E."/>
            <person name="Kallscheuer N."/>
            <person name="Luecker S."/>
            <person name="Lage O.M."/>
            <person name="Pohl T."/>
            <person name="Merkel B.J."/>
            <person name="Hornburger P."/>
            <person name="Mueller R.-W."/>
            <person name="Bruemmer F."/>
            <person name="Labrenz M."/>
            <person name="Spormann A.M."/>
            <person name="Op den Camp H."/>
            <person name="Overmann J."/>
            <person name="Amann R."/>
            <person name="Jetten M.S.M."/>
            <person name="Mascher T."/>
            <person name="Medema M.H."/>
            <person name="Devos D.P."/>
            <person name="Kaster A.-K."/>
            <person name="Ovreas L."/>
            <person name="Rohde M."/>
            <person name="Galperin M.Y."/>
            <person name="Jogler C."/>
        </authorList>
    </citation>
    <scope>NUCLEOTIDE SEQUENCE [LARGE SCALE GENOMIC DNA]</scope>
    <source>
        <strain evidence="3 4">Mal52</strain>
    </source>
</reference>
<dbReference type="PIRSF" id="PIRSF012702">
    <property type="entry name" value="UCP012702"/>
    <property type="match status" value="1"/>
</dbReference>
<dbReference type="Proteomes" id="UP000319383">
    <property type="component" value="Chromosome"/>
</dbReference>
<accession>A0A517ZXQ8</accession>
<proteinExistence type="predicted"/>